<dbReference type="Gene3D" id="1.10.3720.10">
    <property type="entry name" value="MetI-like"/>
    <property type="match status" value="1"/>
</dbReference>
<sequence>MGTVMDNVLATRAMKRWVDAAIIAVMIVLAIGMLLPFLWLFSMSFRSVADAYKMPPSFLPPSLDFSNYVEVLTSRVPFVRIYVNSILVAVVVTVGQLVTCTFAAFAFARLRFRGRDALFFILLIGLMFPAQVTILPIYLGYARLGLLNQPIGLALMYLTSSFGVFLIRQFMLSQPKALEEAALMDGAGYFKIFWRISLPQLRPALSALGIITFTQTWNYYFQARVLLGPEESMTLPIAMDVLRGYMASGNLSVVMAAMSMSILPVVLLFLIAQKFVIEGITMSGIKT</sequence>
<feature type="transmembrane region" description="Helical" evidence="7">
    <location>
        <begin position="147"/>
        <end position="167"/>
    </location>
</feature>
<evidence type="ECO:0000256" key="1">
    <source>
        <dbReference type="ARBA" id="ARBA00004651"/>
    </source>
</evidence>
<dbReference type="InterPro" id="IPR000515">
    <property type="entry name" value="MetI-like"/>
</dbReference>
<comment type="caution">
    <text evidence="9">The sequence shown here is derived from an EMBL/GenBank/DDBJ whole genome shotgun (WGS) entry which is preliminary data.</text>
</comment>
<organism evidence="9 10">
    <name type="scientific">Devosia nitrariae</name>
    <dbReference type="NCBI Taxonomy" id="2071872"/>
    <lineage>
        <taxon>Bacteria</taxon>
        <taxon>Pseudomonadati</taxon>
        <taxon>Pseudomonadota</taxon>
        <taxon>Alphaproteobacteria</taxon>
        <taxon>Hyphomicrobiales</taxon>
        <taxon>Devosiaceae</taxon>
        <taxon>Devosia</taxon>
    </lineage>
</organism>
<protein>
    <submittedName>
        <fullName evidence="9">Sugar ABC transporter permease</fullName>
    </submittedName>
</protein>
<evidence type="ECO:0000256" key="3">
    <source>
        <dbReference type="ARBA" id="ARBA00022475"/>
    </source>
</evidence>
<feature type="transmembrane region" description="Helical" evidence="7">
    <location>
        <begin position="117"/>
        <end position="141"/>
    </location>
</feature>
<dbReference type="EMBL" id="BSNS01000020">
    <property type="protein sequence ID" value="GLQ56405.1"/>
    <property type="molecule type" value="Genomic_DNA"/>
</dbReference>
<keyword evidence="4 7" id="KW-0812">Transmembrane</keyword>
<dbReference type="PANTHER" id="PTHR43744:SF12">
    <property type="entry name" value="ABC TRANSPORTER PERMEASE PROTEIN MG189-RELATED"/>
    <property type="match status" value="1"/>
</dbReference>
<name>A0ABQ5W8H2_9HYPH</name>
<feature type="transmembrane region" description="Helical" evidence="7">
    <location>
        <begin position="251"/>
        <end position="272"/>
    </location>
</feature>
<gene>
    <name evidence="9" type="primary">lacG_3</name>
    <name evidence="9" type="ORF">GCM10010862_36640</name>
</gene>
<evidence type="ECO:0000256" key="2">
    <source>
        <dbReference type="ARBA" id="ARBA00022448"/>
    </source>
</evidence>
<evidence type="ECO:0000256" key="6">
    <source>
        <dbReference type="ARBA" id="ARBA00023136"/>
    </source>
</evidence>
<dbReference type="RefSeq" id="WP_284341816.1">
    <property type="nucleotide sequence ID" value="NZ_BSNS01000020.1"/>
</dbReference>
<dbReference type="SUPFAM" id="SSF161098">
    <property type="entry name" value="MetI-like"/>
    <property type="match status" value="1"/>
</dbReference>
<dbReference type="Proteomes" id="UP001156691">
    <property type="component" value="Unassembled WGS sequence"/>
</dbReference>
<dbReference type="Pfam" id="PF00528">
    <property type="entry name" value="BPD_transp_1"/>
    <property type="match status" value="1"/>
</dbReference>
<keyword evidence="5 7" id="KW-1133">Transmembrane helix</keyword>
<keyword evidence="6 7" id="KW-0472">Membrane</keyword>
<evidence type="ECO:0000259" key="8">
    <source>
        <dbReference type="PROSITE" id="PS50928"/>
    </source>
</evidence>
<dbReference type="PANTHER" id="PTHR43744">
    <property type="entry name" value="ABC TRANSPORTER PERMEASE PROTEIN MG189-RELATED-RELATED"/>
    <property type="match status" value="1"/>
</dbReference>
<evidence type="ECO:0000313" key="10">
    <source>
        <dbReference type="Proteomes" id="UP001156691"/>
    </source>
</evidence>
<dbReference type="InterPro" id="IPR035906">
    <property type="entry name" value="MetI-like_sf"/>
</dbReference>
<comment type="similarity">
    <text evidence="7">Belongs to the binding-protein-dependent transport system permease family.</text>
</comment>
<evidence type="ECO:0000256" key="4">
    <source>
        <dbReference type="ARBA" id="ARBA00022692"/>
    </source>
</evidence>
<feature type="transmembrane region" description="Helical" evidence="7">
    <location>
        <begin position="81"/>
        <end position="105"/>
    </location>
</feature>
<dbReference type="PROSITE" id="PS50928">
    <property type="entry name" value="ABC_TM1"/>
    <property type="match status" value="1"/>
</dbReference>
<accession>A0ABQ5W8H2</accession>
<keyword evidence="3" id="KW-1003">Cell membrane</keyword>
<keyword evidence="10" id="KW-1185">Reference proteome</keyword>
<keyword evidence="2 7" id="KW-0813">Transport</keyword>
<evidence type="ECO:0000313" key="9">
    <source>
        <dbReference type="EMBL" id="GLQ56405.1"/>
    </source>
</evidence>
<evidence type="ECO:0000256" key="7">
    <source>
        <dbReference type="RuleBase" id="RU363032"/>
    </source>
</evidence>
<comment type="subcellular location">
    <subcellularLocation>
        <location evidence="1 7">Cell membrane</location>
        <topology evidence="1 7">Multi-pass membrane protein</topology>
    </subcellularLocation>
</comment>
<evidence type="ECO:0000256" key="5">
    <source>
        <dbReference type="ARBA" id="ARBA00022989"/>
    </source>
</evidence>
<feature type="transmembrane region" description="Helical" evidence="7">
    <location>
        <begin position="20"/>
        <end position="41"/>
    </location>
</feature>
<reference evidence="10" key="1">
    <citation type="journal article" date="2019" name="Int. J. Syst. Evol. Microbiol.">
        <title>The Global Catalogue of Microorganisms (GCM) 10K type strain sequencing project: providing services to taxonomists for standard genome sequencing and annotation.</title>
        <authorList>
            <consortium name="The Broad Institute Genomics Platform"/>
            <consortium name="The Broad Institute Genome Sequencing Center for Infectious Disease"/>
            <person name="Wu L."/>
            <person name="Ma J."/>
        </authorList>
    </citation>
    <scope>NUCLEOTIDE SEQUENCE [LARGE SCALE GENOMIC DNA]</scope>
    <source>
        <strain evidence="10">NBRC 112416</strain>
    </source>
</reference>
<dbReference type="CDD" id="cd06261">
    <property type="entry name" value="TM_PBP2"/>
    <property type="match status" value="1"/>
</dbReference>
<proteinExistence type="inferred from homology"/>
<feature type="domain" description="ABC transmembrane type-1" evidence="8">
    <location>
        <begin position="82"/>
        <end position="272"/>
    </location>
</feature>